<dbReference type="EMBL" id="CP090958">
    <property type="protein sequence ID" value="WGW13148.1"/>
    <property type="molecule type" value="Genomic_DNA"/>
</dbReference>
<dbReference type="Proteomes" id="UP001209083">
    <property type="component" value="Chromosome"/>
</dbReference>
<dbReference type="Pfam" id="PF07179">
    <property type="entry name" value="SseB"/>
    <property type="match status" value="1"/>
</dbReference>
<name>A0ABY8QVY5_9MICO</name>
<reference evidence="3 4" key="1">
    <citation type="submission" date="2023-05" db="EMBL/GenBank/DDBJ databases">
        <title>Lithophilousrod everest ZFBP1038 complete genpme.</title>
        <authorList>
            <person name="Tian M."/>
        </authorList>
    </citation>
    <scope>NUCLEOTIDE SEQUENCE [LARGE SCALE GENOMIC DNA]</scope>
    <source>
        <strain evidence="3 4">ZFBP1038</strain>
    </source>
</reference>
<keyword evidence="4" id="KW-1185">Reference proteome</keyword>
<protein>
    <submittedName>
        <fullName evidence="3">SseB family protein</fullName>
    </submittedName>
</protein>
<evidence type="ECO:0000313" key="4">
    <source>
        <dbReference type="Proteomes" id="UP001209083"/>
    </source>
</evidence>
<evidence type="ECO:0000256" key="1">
    <source>
        <dbReference type="SAM" id="MobiDB-lite"/>
    </source>
</evidence>
<feature type="region of interest" description="Disordered" evidence="1">
    <location>
        <begin position="1"/>
        <end position="23"/>
    </location>
</feature>
<accession>A0ABY8QVY5</accession>
<gene>
    <name evidence="3" type="ORF">LWF01_05090</name>
</gene>
<sequence>MASSDSAGVPWAGRELKPNPFAGDSGQPEVALLAALEACSQASELNPQRHVDVIEALRESRLFVPIVASLDEAATDASGLTHDKSAEMAMVTLAAEDGRATAPGFTGIEQLIGWNPEARPIPVESLRLMLSAVDEGAQLVVIDPGAPHMFLVRRPAVWSLAQGRQWIPAWANRRVADEIARLAAADSVITATELRPGSARPSAGGAEVGIVVDVPAGTDDAALKTALDRFRRKLAASSLITELVDSLIVSVRTV</sequence>
<dbReference type="RefSeq" id="WP_349639962.1">
    <property type="nucleotide sequence ID" value="NZ_CP090958.1"/>
</dbReference>
<evidence type="ECO:0000313" key="3">
    <source>
        <dbReference type="EMBL" id="WGW13148.1"/>
    </source>
</evidence>
<feature type="domain" description="SseB protein N-terminal" evidence="2">
    <location>
        <begin position="33"/>
        <end position="158"/>
    </location>
</feature>
<evidence type="ECO:0000259" key="2">
    <source>
        <dbReference type="Pfam" id="PF07179"/>
    </source>
</evidence>
<organism evidence="3 4">
    <name type="scientific">Saxibacter everestensis</name>
    <dbReference type="NCBI Taxonomy" id="2909229"/>
    <lineage>
        <taxon>Bacteria</taxon>
        <taxon>Bacillati</taxon>
        <taxon>Actinomycetota</taxon>
        <taxon>Actinomycetes</taxon>
        <taxon>Micrococcales</taxon>
        <taxon>Brevibacteriaceae</taxon>
        <taxon>Saxibacter</taxon>
    </lineage>
</organism>
<proteinExistence type="predicted"/>
<dbReference type="InterPro" id="IPR009839">
    <property type="entry name" value="SseB_N"/>
</dbReference>